<dbReference type="GO" id="GO:0043565">
    <property type="term" value="F:sequence-specific DNA binding"/>
    <property type="evidence" value="ECO:0007669"/>
    <property type="project" value="InterPro"/>
</dbReference>
<dbReference type="EMBL" id="WWNR01000001">
    <property type="protein sequence ID" value="MZQ87576.1"/>
    <property type="molecule type" value="Genomic_DNA"/>
</dbReference>
<dbReference type="GO" id="GO:0003700">
    <property type="term" value="F:DNA-binding transcription factor activity"/>
    <property type="evidence" value="ECO:0007669"/>
    <property type="project" value="InterPro"/>
</dbReference>
<dbReference type="SMART" id="SM00342">
    <property type="entry name" value="HTH_ARAC"/>
    <property type="match status" value="1"/>
</dbReference>
<sequence length="301" mass="32057">MTNSLIDRILQFAAERGGGDVHHPTSVPGLAMVQTRAPTQLLHTVFAPVFCLVLQGEKQIIAGPRTVAFGRGESLIVSLDLPGLSRITRASLAEPYVALALELDPLLLRDLAAEMPALPCANAQAIAAAPADAEIAGAMERLFGLMAKPRAIPVLAPLITREIHFWLLSSAHGAMLRNLALADSRAAGIARAIAEIRQDIATTQPVATLARIAGMSASAFHDHFRTITGTTPLQFQKQLKLAEARRLIRDGGLSVSGTAFAVGYESPTQFSRDYARLFGAPPQRDRDKAAWPVPAPAATIT</sequence>
<dbReference type="PROSITE" id="PS00041">
    <property type="entry name" value="HTH_ARAC_FAMILY_1"/>
    <property type="match status" value="1"/>
</dbReference>
<name>A0A6L8VD30_9RHOB</name>
<dbReference type="Gene3D" id="1.10.10.60">
    <property type="entry name" value="Homeodomain-like"/>
    <property type="match status" value="1"/>
</dbReference>
<evidence type="ECO:0000259" key="4">
    <source>
        <dbReference type="PROSITE" id="PS01124"/>
    </source>
</evidence>
<evidence type="ECO:0000313" key="6">
    <source>
        <dbReference type="Proteomes" id="UP000477083"/>
    </source>
</evidence>
<dbReference type="InterPro" id="IPR018062">
    <property type="entry name" value="HTH_AraC-typ_CS"/>
</dbReference>
<dbReference type="RefSeq" id="WP_161342329.1">
    <property type="nucleotide sequence ID" value="NZ_BMGW01000001.1"/>
</dbReference>
<dbReference type="InterPro" id="IPR009057">
    <property type="entry name" value="Homeodomain-like_sf"/>
</dbReference>
<dbReference type="AlphaFoldDB" id="A0A6L8VD30"/>
<keyword evidence="3" id="KW-0804">Transcription</keyword>
<proteinExistence type="predicted"/>
<evidence type="ECO:0000256" key="3">
    <source>
        <dbReference type="ARBA" id="ARBA00023163"/>
    </source>
</evidence>
<evidence type="ECO:0000256" key="2">
    <source>
        <dbReference type="ARBA" id="ARBA00023125"/>
    </source>
</evidence>
<comment type="caution">
    <text evidence="5">The sequence shown here is derived from an EMBL/GenBank/DDBJ whole genome shotgun (WGS) entry which is preliminary data.</text>
</comment>
<keyword evidence="1" id="KW-0805">Transcription regulation</keyword>
<reference evidence="5 6" key="1">
    <citation type="submission" date="2020-01" db="EMBL/GenBank/DDBJ databases">
        <title>Frigidibacter albus SP32T (=CGMCC 1.13995T).</title>
        <authorList>
            <person name="Liao X."/>
        </authorList>
    </citation>
    <scope>NUCLEOTIDE SEQUENCE [LARGE SCALE GENOMIC DNA]</scope>
    <source>
        <strain evidence="5 6">SP32</strain>
    </source>
</reference>
<protein>
    <submittedName>
        <fullName evidence="5">Helix-turn-helix domain-containing protein</fullName>
    </submittedName>
</protein>
<dbReference type="InterPro" id="IPR018060">
    <property type="entry name" value="HTH_AraC"/>
</dbReference>
<gene>
    <name evidence="5" type="ORF">GS660_00515</name>
</gene>
<feature type="domain" description="HTH araC/xylS-type" evidence="4">
    <location>
        <begin position="190"/>
        <end position="288"/>
    </location>
</feature>
<dbReference type="Pfam" id="PF12833">
    <property type="entry name" value="HTH_18"/>
    <property type="match status" value="1"/>
</dbReference>
<evidence type="ECO:0000256" key="1">
    <source>
        <dbReference type="ARBA" id="ARBA00023015"/>
    </source>
</evidence>
<dbReference type="OrthoDB" id="9802263at2"/>
<dbReference type="PANTHER" id="PTHR43436">
    <property type="entry name" value="ARAC-FAMILY TRANSCRIPTIONAL REGULATOR"/>
    <property type="match status" value="1"/>
</dbReference>
<keyword evidence="6" id="KW-1185">Reference proteome</keyword>
<organism evidence="5 6">
    <name type="scientific">Frigidibacter albus</name>
    <dbReference type="NCBI Taxonomy" id="1465486"/>
    <lineage>
        <taxon>Bacteria</taxon>
        <taxon>Pseudomonadati</taxon>
        <taxon>Pseudomonadota</taxon>
        <taxon>Alphaproteobacteria</taxon>
        <taxon>Rhodobacterales</taxon>
        <taxon>Paracoccaceae</taxon>
        <taxon>Frigidibacter</taxon>
    </lineage>
</organism>
<keyword evidence="2" id="KW-0238">DNA-binding</keyword>
<dbReference type="InterPro" id="IPR009594">
    <property type="entry name" value="Tscrpt_reg_HTH_AraC_N"/>
</dbReference>
<accession>A0A6L8VD30</accession>
<dbReference type="SUPFAM" id="SSF46689">
    <property type="entry name" value="Homeodomain-like"/>
    <property type="match status" value="2"/>
</dbReference>
<dbReference type="Proteomes" id="UP000477083">
    <property type="component" value="Unassembled WGS sequence"/>
</dbReference>
<dbReference type="Pfam" id="PF06719">
    <property type="entry name" value="AraC_N"/>
    <property type="match status" value="1"/>
</dbReference>
<evidence type="ECO:0000313" key="5">
    <source>
        <dbReference type="EMBL" id="MZQ87576.1"/>
    </source>
</evidence>
<dbReference type="PANTHER" id="PTHR43436:SF1">
    <property type="entry name" value="TRANSCRIPTIONAL REGULATORY PROTEIN"/>
    <property type="match status" value="1"/>
</dbReference>
<dbReference type="PROSITE" id="PS01124">
    <property type="entry name" value="HTH_ARAC_FAMILY_2"/>
    <property type="match status" value="1"/>
</dbReference>